<feature type="region of interest" description="Disordered" evidence="1">
    <location>
        <begin position="33"/>
        <end position="58"/>
    </location>
</feature>
<dbReference type="RefSeq" id="WP_055419390.1">
    <property type="nucleotide sequence ID" value="NZ_CP019724.1"/>
</dbReference>
<dbReference type="EMBL" id="CP019724">
    <property type="protein sequence ID" value="AQS66689.1"/>
    <property type="molecule type" value="Genomic_DNA"/>
</dbReference>
<sequence length="216" mass="23174">MTHWTRSPASHKGLRLRYEPAGDGRALRRAAFDRSLPVPHAGDERSPADKGASVAASRDDLRSVCERLGPDGVPFHETVYGVPTDGPVEVPPGAEDVAGEEFRRAWDTARRDRRSTRHRTGPLPEGSLVTGTVTALPWGPGITGLVVDIGGPGRGFVDLGQLPHSGEDWAPVGTATEFEVVQVRFSVRPGSPDLEIRLRPTAGPPPGGPWPRRGPR</sequence>
<name>A0A1S6J4J2_9ACTN</name>
<feature type="domain" description="S1 motif" evidence="2">
    <location>
        <begin position="126"/>
        <end position="199"/>
    </location>
</feature>
<dbReference type="PROSITE" id="PS50126">
    <property type="entry name" value="S1"/>
    <property type="match status" value="1"/>
</dbReference>
<gene>
    <name evidence="3" type="ORF">B1H29_06880</name>
</gene>
<feature type="region of interest" description="Disordered" evidence="1">
    <location>
        <begin position="1"/>
        <end position="20"/>
    </location>
</feature>
<dbReference type="InterPro" id="IPR003029">
    <property type="entry name" value="S1_domain"/>
</dbReference>
<dbReference type="Proteomes" id="UP000189443">
    <property type="component" value="Chromosome"/>
</dbReference>
<accession>A0A1S6J4J2</accession>
<dbReference type="GO" id="GO:0003676">
    <property type="term" value="F:nucleic acid binding"/>
    <property type="evidence" value="ECO:0007669"/>
    <property type="project" value="InterPro"/>
</dbReference>
<feature type="compositionally biased region" description="Basic residues" evidence="1">
    <location>
        <begin position="111"/>
        <end position="120"/>
    </location>
</feature>
<feature type="region of interest" description="Disordered" evidence="1">
    <location>
        <begin position="191"/>
        <end position="216"/>
    </location>
</feature>
<evidence type="ECO:0000313" key="3">
    <source>
        <dbReference type="EMBL" id="AQS66689.1"/>
    </source>
</evidence>
<dbReference type="AlphaFoldDB" id="A0A1S6J4J2"/>
<protein>
    <recommendedName>
        <fullName evidence="2">S1 motif domain-containing protein</fullName>
    </recommendedName>
</protein>
<dbReference type="KEGG" id="spac:B1H29_06880"/>
<evidence type="ECO:0000259" key="2">
    <source>
        <dbReference type="PROSITE" id="PS50126"/>
    </source>
</evidence>
<keyword evidence="4" id="KW-1185">Reference proteome</keyword>
<dbReference type="OrthoDB" id="3386372at2"/>
<organism evidence="3 4">
    <name type="scientific">Streptomyces pactum</name>
    <dbReference type="NCBI Taxonomy" id="68249"/>
    <lineage>
        <taxon>Bacteria</taxon>
        <taxon>Bacillati</taxon>
        <taxon>Actinomycetota</taxon>
        <taxon>Actinomycetes</taxon>
        <taxon>Kitasatosporales</taxon>
        <taxon>Streptomycetaceae</taxon>
        <taxon>Streptomyces</taxon>
    </lineage>
</organism>
<evidence type="ECO:0000256" key="1">
    <source>
        <dbReference type="SAM" id="MobiDB-lite"/>
    </source>
</evidence>
<feature type="region of interest" description="Disordered" evidence="1">
    <location>
        <begin position="108"/>
        <end position="128"/>
    </location>
</feature>
<proteinExistence type="predicted"/>
<evidence type="ECO:0000313" key="4">
    <source>
        <dbReference type="Proteomes" id="UP000189443"/>
    </source>
</evidence>
<reference evidence="3 4" key="1">
    <citation type="submission" date="2017-02" db="EMBL/GenBank/DDBJ databases">
        <title>Streptomyces pactum ACT12 Genome sequencing and assembly.</title>
        <authorList>
            <person name="Xue Q."/>
            <person name="Yan X."/>
            <person name="Jia L."/>
            <person name="Yan H."/>
        </authorList>
    </citation>
    <scope>NUCLEOTIDE SEQUENCE [LARGE SCALE GENOMIC DNA]</scope>
    <source>
        <strain evidence="3 4">ACT12</strain>
    </source>
</reference>